<evidence type="ECO:0000256" key="1">
    <source>
        <dbReference type="ARBA" id="ARBA00022729"/>
    </source>
</evidence>
<dbReference type="GO" id="GO:0051082">
    <property type="term" value="F:unfolded protein binding"/>
    <property type="evidence" value="ECO:0007669"/>
    <property type="project" value="InterPro"/>
</dbReference>
<evidence type="ECO:0000313" key="5">
    <source>
        <dbReference type="EMBL" id="NKF23199.1"/>
    </source>
</evidence>
<dbReference type="PANTHER" id="PTHR35089:SF1">
    <property type="entry name" value="CHAPERONE PROTEIN SKP"/>
    <property type="match status" value="1"/>
</dbReference>
<dbReference type="PANTHER" id="PTHR35089">
    <property type="entry name" value="CHAPERONE PROTEIN SKP"/>
    <property type="match status" value="1"/>
</dbReference>
<comment type="similarity">
    <text evidence="2">Belongs to the skp family.</text>
</comment>
<organism evidence="5 6">
    <name type="scientific">Solimonas marina</name>
    <dbReference type="NCBI Taxonomy" id="2714601"/>
    <lineage>
        <taxon>Bacteria</taxon>
        <taxon>Pseudomonadati</taxon>
        <taxon>Pseudomonadota</taxon>
        <taxon>Gammaproteobacteria</taxon>
        <taxon>Nevskiales</taxon>
        <taxon>Nevskiaceae</taxon>
        <taxon>Solimonas</taxon>
    </lineage>
</organism>
<feature type="chain" id="PRO_5037148772" evidence="4">
    <location>
        <begin position="23"/>
        <end position="170"/>
    </location>
</feature>
<feature type="signal peptide" evidence="4">
    <location>
        <begin position="1"/>
        <end position="22"/>
    </location>
</feature>
<evidence type="ECO:0000256" key="3">
    <source>
        <dbReference type="SAM" id="Coils"/>
    </source>
</evidence>
<comment type="caution">
    <text evidence="5">The sequence shown here is derived from an EMBL/GenBank/DDBJ whole genome shotgun (WGS) entry which is preliminary data.</text>
</comment>
<dbReference type="InterPro" id="IPR024930">
    <property type="entry name" value="Skp_dom_sf"/>
</dbReference>
<keyword evidence="3" id="KW-0175">Coiled coil</keyword>
<dbReference type="GO" id="GO:0005829">
    <property type="term" value="C:cytosol"/>
    <property type="evidence" value="ECO:0007669"/>
    <property type="project" value="TreeGrafter"/>
</dbReference>
<evidence type="ECO:0000256" key="4">
    <source>
        <dbReference type="SAM" id="SignalP"/>
    </source>
</evidence>
<name>A0A970B9C8_9GAMM</name>
<dbReference type="GO" id="GO:0050821">
    <property type="term" value="P:protein stabilization"/>
    <property type="evidence" value="ECO:0007669"/>
    <property type="project" value="TreeGrafter"/>
</dbReference>
<dbReference type="Proteomes" id="UP000653472">
    <property type="component" value="Unassembled WGS sequence"/>
</dbReference>
<protein>
    <submittedName>
        <fullName evidence="5">OmpH family outer membrane protein</fullName>
    </submittedName>
</protein>
<feature type="coiled-coil region" evidence="3">
    <location>
        <begin position="50"/>
        <end position="84"/>
    </location>
</feature>
<reference evidence="5" key="1">
    <citation type="submission" date="2020-03" db="EMBL/GenBank/DDBJ databases">
        <title>Solimonas marina sp. nov., isolated from deep seawater of the Pacific Ocean.</title>
        <authorList>
            <person name="Liu X."/>
            <person name="Lai Q."/>
            <person name="Sun F."/>
            <person name="Gai Y."/>
            <person name="Li G."/>
            <person name="Shao Z."/>
        </authorList>
    </citation>
    <scope>NUCLEOTIDE SEQUENCE</scope>
    <source>
        <strain evidence="5">C16B3</strain>
    </source>
</reference>
<dbReference type="RefSeq" id="WP_168148532.1">
    <property type="nucleotide sequence ID" value="NZ_JAAVXB010000007.1"/>
</dbReference>
<dbReference type="SUPFAM" id="SSF111384">
    <property type="entry name" value="OmpH-like"/>
    <property type="match status" value="1"/>
</dbReference>
<dbReference type="Pfam" id="PF03938">
    <property type="entry name" value="OmpH"/>
    <property type="match status" value="1"/>
</dbReference>
<dbReference type="PIRSF" id="PIRSF002094">
    <property type="entry name" value="OMP26_Skp"/>
    <property type="match status" value="1"/>
</dbReference>
<dbReference type="SMART" id="SM00935">
    <property type="entry name" value="OmpH"/>
    <property type="match status" value="1"/>
</dbReference>
<keyword evidence="6" id="KW-1185">Reference proteome</keyword>
<sequence length="170" mass="19117">MIRKFIAATGVLLAIVAMPAMAAELKIGVIRSADLAEQAPQFKAMQDQLKAQFERRQNDLEAEGKKLQDDIAAYQKEADMLSADDRAKREKDLTTRRIDLQSKGQQLQSDFNKSRQEQFSKTMQSIKDVIDAVAKDQGLDMILENPVYAKPQYDVTDEVLKRLKAGSAKK</sequence>
<dbReference type="AlphaFoldDB" id="A0A970B9C8"/>
<evidence type="ECO:0000256" key="2">
    <source>
        <dbReference type="PIRNR" id="PIRNR002094"/>
    </source>
</evidence>
<keyword evidence="1 4" id="KW-0732">Signal</keyword>
<proteinExistence type="inferred from homology"/>
<accession>A0A970B9C8</accession>
<dbReference type="Gene3D" id="3.30.910.20">
    <property type="entry name" value="Skp domain"/>
    <property type="match status" value="1"/>
</dbReference>
<evidence type="ECO:0000313" key="6">
    <source>
        <dbReference type="Proteomes" id="UP000653472"/>
    </source>
</evidence>
<dbReference type="InterPro" id="IPR005632">
    <property type="entry name" value="Chaperone_Skp"/>
</dbReference>
<dbReference type="EMBL" id="JAAVXB010000007">
    <property type="protein sequence ID" value="NKF23199.1"/>
    <property type="molecule type" value="Genomic_DNA"/>
</dbReference>
<gene>
    <name evidence="5" type="ORF">G7Y82_12820</name>
</gene>